<dbReference type="Proteomes" id="UP001164539">
    <property type="component" value="Chromosome 11"/>
</dbReference>
<evidence type="ECO:0000313" key="2">
    <source>
        <dbReference type="Proteomes" id="UP001164539"/>
    </source>
</evidence>
<dbReference type="EMBL" id="CM051404">
    <property type="protein sequence ID" value="KAJ4706334.1"/>
    <property type="molecule type" value="Genomic_DNA"/>
</dbReference>
<protein>
    <submittedName>
        <fullName evidence="1">Heat shock protein DnaJ with tetratricopeptide repeat</fullName>
    </submittedName>
</protein>
<proteinExistence type="predicted"/>
<evidence type="ECO:0000313" key="1">
    <source>
        <dbReference type="EMBL" id="KAJ4706334.1"/>
    </source>
</evidence>
<sequence length="1449" mass="157536">MSPAAVEFQSPFSMKPSSSVQTSGVNPNSNPFSSTFDHSQNQSHSTNSNSSGLDNAKEFGFGIAVGVSKENGPRFGSGRSRVRLKKVRKHVGKSRTNESEKETGSDFNLFRSTGEDSGPLNNCSASSSFSNNKGLENSNRVSNEASVSNESCSVNNENVSFVFGTNLRNAGLDCNLETPNTSECTATSGSGGEAKMKLENEQECGNDSDARSQFGAIGNDLGLNLNLEAEEFGETLKKPASNKQFGVNQNNIGSTLNFKKSECNGNADDSGLGFVFGASWCNSASNSNQEGSDSIENSRETVSSVHCKMNVGSKTESKKVKATDARFNRYGSLRWNEDYGEVGFVLGGGNKKSSCSDDCATKTENGNLNFDVNDKFVSESTGSNTGSASASIADPFFKLPEVMKKLNINEYENGDGTDKKYESNRNSCTSANTTFVFSSSTKPSSSSNGSSGPTDETISGSAAACDGMGRENSGNGGNDHIVFGSSCNTDDATFGSPSNQPFRYPAGLGKSSNAGPSSSCKVNTDAQANLAAEQASLLSGSVKSQQNDNVSETPSMVNVQNKDENVPTDTPKGLGVSFTDFVTPNWDPSCLKASLYPELSKKLEFSIKGRSMKDKRSKRTKGKLKQSSFLKKEMTKHSSSQETPKSPECYSPMDFSPYMETTTNDQPSRETCVTSEEYLHPGNSTISDQPSKETSFYPVNSFEPSTLHSSVSIDLKDENVATTEKNDFHIADQNCREPNKESPWKGFVFGSETACSSTKEELADGLNAQSHEAVQYSFASGIEDQNFFTFSASSSVEGGLTSRKCQIQKRNKKKVGKKSSFISPSPNVKDSSSSVELSHHAGSSVFSTVNGQEENKHISKSKEQNKFEAAEPVKKGSVASTSAFQETCEMWRLRGNQSYKNGNLSKAEDYYTQGINSVPLSETAGCCIKPLVLCYSNRAATRISLGRIREALEDCMMAITVDPYFLKVYMRAANCHLVLGEVENALQFYKKLLQSGTEVCLDRRLTIEAADGLQKALKVADWTKHSAKLLEQKTSEAASDALEIIAKGLSVSSCSEKLLELKAEALCMLRRYEEAIQLCEQTLGVAEKNFASVVTDNCSVNINGSGSVNFSIARLWRWHLISKSYFCMGKLEAALDLLQKLEEVGSIRDKCGSEILESSISLAATVRELLRCKNAGNEAVRSGRFSEAVEHYTVALSSNVGSRPFAAICFCNRAAALQALGQIADAIADCSLAMALDANYTKAVSRRAALHEMIRDYAQAASDLQRLVSILENQSAEKAKQSGSPGRSTGSKDIRQARRRMSLMEEEAKNGAPLDFYLILGVKTSDTAADIKKAYRKAALKHHPDKAGQFLARTESGDEGRLWKEIADEVHMDADRLFKMIGEAYAVLSDTTKRSEYDLEEELRKAPKESHLSTHYQRSSDAYNYSSRRGSNRQNWQNWKTYGDSHSRW</sequence>
<keyword evidence="2" id="KW-1185">Reference proteome</keyword>
<name>A0ACC1X597_MELAZ</name>
<reference evidence="1 2" key="1">
    <citation type="journal article" date="2023" name="Science">
        <title>Complex scaffold remodeling in plant triterpene biosynthesis.</title>
        <authorList>
            <person name="De La Pena R."/>
            <person name="Hodgson H."/>
            <person name="Liu J.C."/>
            <person name="Stephenson M.J."/>
            <person name="Martin A.C."/>
            <person name="Owen C."/>
            <person name="Harkess A."/>
            <person name="Leebens-Mack J."/>
            <person name="Jimenez L.E."/>
            <person name="Osbourn A."/>
            <person name="Sattely E.S."/>
        </authorList>
    </citation>
    <scope>NUCLEOTIDE SEQUENCE [LARGE SCALE GENOMIC DNA]</scope>
    <source>
        <strain evidence="2">cv. JPN11</strain>
        <tissue evidence="1">Leaf</tissue>
    </source>
</reference>
<comment type="caution">
    <text evidence="1">The sequence shown here is derived from an EMBL/GenBank/DDBJ whole genome shotgun (WGS) entry which is preliminary data.</text>
</comment>
<accession>A0ACC1X597</accession>
<keyword evidence="1" id="KW-0346">Stress response</keyword>
<organism evidence="1 2">
    <name type="scientific">Melia azedarach</name>
    <name type="common">Chinaberry tree</name>
    <dbReference type="NCBI Taxonomy" id="155640"/>
    <lineage>
        <taxon>Eukaryota</taxon>
        <taxon>Viridiplantae</taxon>
        <taxon>Streptophyta</taxon>
        <taxon>Embryophyta</taxon>
        <taxon>Tracheophyta</taxon>
        <taxon>Spermatophyta</taxon>
        <taxon>Magnoliopsida</taxon>
        <taxon>eudicotyledons</taxon>
        <taxon>Gunneridae</taxon>
        <taxon>Pentapetalae</taxon>
        <taxon>rosids</taxon>
        <taxon>malvids</taxon>
        <taxon>Sapindales</taxon>
        <taxon>Meliaceae</taxon>
        <taxon>Melia</taxon>
    </lineage>
</organism>
<gene>
    <name evidence="1" type="ORF">OWV82_019997</name>
</gene>